<comment type="subcellular location">
    <subcellularLocation>
        <location evidence="1">Membrane</location>
        <topology evidence="1">Multi-pass membrane protein</topology>
    </subcellularLocation>
</comment>
<dbReference type="PANTHER" id="PTHR21716:SF16">
    <property type="entry name" value="BLL1467 PROTEIN"/>
    <property type="match status" value="1"/>
</dbReference>
<feature type="transmembrane region" description="Helical" evidence="7">
    <location>
        <begin position="345"/>
        <end position="372"/>
    </location>
</feature>
<proteinExistence type="inferred from homology"/>
<protein>
    <submittedName>
        <fullName evidence="8">AI-2E family transporter</fullName>
    </submittedName>
</protein>
<evidence type="ECO:0000256" key="2">
    <source>
        <dbReference type="ARBA" id="ARBA00009773"/>
    </source>
</evidence>
<evidence type="ECO:0000256" key="4">
    <source>
        <dbReference type="ARBA" id="ARBA00022989"/>
    </source>
</evidence>
<feature type="transmembrane region" description="Helical" evidence="7">
    <location>
        <begin position="21"/>
        <end position="38"/>
    </location>
</feature>
<accession>A0ABP7K0V0</accession>
<name>A0ABP7K0V0_9RHOB</name>
<reference evidence="9" key="1">
    <citation type="journal article" date="2019" name="Int. J. Syst. Evol. Microbiol.">
        <title>The Global Catalogue of Microorganisms (GCM) 10K type strain sequencing project: providing services to taxonomists for standard genome sequencing and annotation.</title>
        <authorList>
            <consortium name="The Broad Institute Genomics Platform"/>
            <consortium name="The Broad Institute Genome Sequencing Center for Infectious Disease"/>
            <person name="Wu L."/>
            <person name="Ma J."/>
        </authorList>
    </citation>
    <scope>NUCLEOTIDE SEQUENCE [LARGE SCALE GENOMIC DNA]</scope>
    <source>
        <strain evidence="9">JCM 17190</strain>
    </source>
</reference>
<feature type="transmembrane region" description="Helical" evidence="7">
    <location>
        <begin position="308"/>
        <end position="325"/>
    </location>
</feature>
<evidence type="ECO:0000256" key="5">
    <source>
        <dbReference type="ARBA" id="ARBA00023136"/>
    </source>
</evidence>
<keyword evidence="3 7" id="KW-0812">Transmembrane</keyword>
<dbReference type="PANTHER" id="PTHR21716">
    <property type="entry name" value="TRANSMEMBRANE PROTEIN"/>
    <property type="match status" value="1"/>
</dbReference>
<dbReference type="Proteomes" id="UP001399917">
    <property type="component" value="Unassembled WGS sequence"/>
</dbReference>
<keyword evidence="5 7" id="KW-0472">Membrane</keyword>
<organism evidence="8 9">
    <name type="scientific">Celeribacter arenosi</name>
    <dbReference type="NCBI Taxonomy" id="792649"/>
    <lineage>
        <taxon>Bacteria</taxon>
        <taxon>Pseudomonadati</taxon>
        <taxon>Pseudomonadota</taxon>
        <taxon>Alphaproteobacteria</taxon>
        <taxon>Rhodobacterales</taxon>
        <taxon>Roseobacteraceae</taxon>
        <taxon>Celeribacter</taxon>
    </lineage>
</organism>
<feature type="transmembrane region" description="Helical" evidence="7">
    <location>
        <begin position="274"/>
        <end position="301"/>
    </location>
</feature>
<evidence type="ECO:0000313" key="9">
    <source>
        <dbReference type="Proteomes" id="UP001399917"/>
    </source>
</evidence>
<dbReference type="InterPro" id="IPR002549">
    <property type="entry name" value="AI-2E-like"/>
</dbReference>
<keyword evidence="4 7" id="KW-1133">Transmembrane helix</keyword>
<comment type="caution">
    <text evidence="8">The sequence shown here is derived from an EMBL/GenBank/DDBJ whole genome shotgun (WGS) entry which is preliminary data.</text>
</comment>
<evidence type="ECO:0000256" key="1">
    <source>
        <dbReference type="ARBA" id="ARBA00004141"/>
    </source>
</evidence>
<evidence type="ECO:0000256" key="6">
    <source>
        <dbReference type="SAM" id="MobiDB-lite"/>
    </source>
</evidence>
<evidence type="ECO:0000313" key="8">
    <source>
        <dbReference type="EMBL" id="GAA3861868.1"/>
    </source>
</evidence>
<comment type="similarity">
    <text evidence="2">Belongs to the autoinducer-2 exporter (AI-2E) (TC 2.A.86) family.</text>
</comment>
<feature type="transmembrane region" description="Helical" evidence="7">
    <location>
        <begin position="246"/>
        <end position="268"/>
    </location>
</feature>
<feature type="transmembrane region" description="Helical" evidence="7">
    <location>
        <begin position="194"/>
        <end position="216"/>
    </location>
</feature>
<keyword evidence="9" id="KW-1185">Reference proteome</keyword>
<dbReference type="EMBL" id="BAABDF010000005">
    <property type="protein sequence ID" value="GAA3861868.1"/>
    <property type="molecule type" value="Genomic_DNA"/>
</dbReference>
<evidence type="ECO:0000256" key="3">
    <source>
        <dbReference type="ARBA" id="ARBA00022692"/>
    </source>
</evidence>
<evidence type="ECO:0000256" key="7">
    <source>
        <dbReference type="SAM" id="Phobius"/>
    </source>
</evidence>
<feature type="region of interest" description="Disordered" evidence="6">
    <location>
        <begin position="137"/>
        <end position="168"/>
    </location>
</feature>
<feature type="transmembrane region" description="Helical" evidence="7">
    <location>
        <begin position="44"/>
        <end position="61"/>
    </location>
</feature>
<dbReference type="Pfam" id="PF01594">
    <property type="entry name" value="AI-2E_transport"/>
    <property type="match status" value="1"/>
</dbReference>
<feature type="transmembrane region" description="Helical" evidence="7">
    <location>
        <begin position="73"/>
        <end position="96"/>
    </location>
</feature>
<gene>
    <name evidence="8" type="ORF">GCM10022404_10640</name>
</gene>
<sequence>MVQSDPSRDQSAVAVSASLRALRRPLVGIFLLMSIAALAYARMFLMPVVLAILLALVFAPLRRFLERIGLPSPAAAAAILFGFILGISVVVASVAVPASEWIKDAPQILRKVEWKFQDLRPATDRLREIESQISDIVSPDATPATGDTARSEDQSNNAGEAASEPDGENATIVVAEPQGELQGLGSTLALAPPVIAQLVFTLLLLFFLLASGDMFLEKVVQAAPTKTEKRRVVEVVFDIERKLSRYLFTITLINAGLGASIGIAMWLLGMPNPLLFAVIGFLFNFAPYIGALAGTGIAMAVGIVSLDTLWAGVGAGAIYFALTSIEGQLVTPWFVGRNLRLNTVVVFVSVMFWAWLWSAVGILVATPLLVALRVLCDHIPSLAPIGAMLSERDRPGDKAAPAPGNPERQ</sequence>